<dbReference type="PANTHER" id="PTHR45615:SF80">
    <property type="entry name" value="GRIP DOMAIN-CONTAINING PROTEIN"/>
    <property type="match status" value="1"/>
</dbReference>
<keyword evidence="3" id="KW-1133">Transmembrane helix</keyword>
<feature type="transmembrane region" description="Helical" evidence="3">
    <location>
        <begin position="528"/>
        <end position="545"/>
    </location>
</feature>
<keyword evidence="3" id="KW-0472">Membrane</keyword>
<feature type="compositionally biased region" description="Basic residues" evidence="2">
    <location>
        <begin position="1076"/>
        <end position="1085"/>
    </location>
</feature>
<keyword evidence="6" id="KW-1185">Reference proteome</keyword>
<gene>
    <name evidence="5" type="ORF">OBO34_15290</name>
</gene>
<feature type="coiled-coil region" evidence="1">
    <location>
        <begin position="614"/>
        <end position="658"/>
    </location>
</feature>
<dbReference type="Proteomes" id="UP001065549">
    <property type="component" value="Unassembled WGS sequence"/>
</dbReference>
<evidence type="ECO:0000256" key="1">
    <source>
        <dbReference type="SAM" id="Coils"/>
    </source>
</evidence>
<dbReference type="PANTHER" id="PTHR45615">
    <property type="entry name" value="MYOSIN HEAVY CHAIN, NON-MUSCLE"/>
    <property type="match status" value="1"/>
</dbReference>
<feature type="transmembrane region" description="Helical" evidence="3">
    <location>
        <begin position="575"/>
        <end position="595"/>
    </location>
</feature>
<dbReference type="EMBL" id="JAOSHN010000006">
    <property type="protein sequence ID" value="MCU7379709.1"/>
    <property type="molecule type" value="Genomic_DNA"/>
</dbReference>
<feature type="coiled-coil region" evidence="1">
    <location>
        <begin position="15"/>
        <end position="91"/>
    </location>
</feature>
<feature type="coiled-coil region" evidence="1">
    <location>
        <begin position="684"/>
        <end position="782"/>
    </location>
</feature>
<evidence type="ECO:0000256" key="3">
    <source>
        <dbReference type="SAM" id="Phobius"/>
    </source>
</evidence>
<keyword evidence="3" id="KW-0812">Transmembrane</keyword>
<dbReference type="Pfam" id="PF10145">
    <property type="entry name" value="PhageMin_Tail"/>
    <property type="match status" value="1"/>
</dbReference>
<evidence type="ECO:0000313" key="6">
    <source>
        <dbReference type="Proteomes" id="UP001065549"/>
    </source>
</evidence>
<dbReference type="InterPro" id="IPR010090">
    <property type="entry name" value="Phage_tape_meas"/>
</dbReference>
<organism evidence="5 6">
    <name type="scientific">Hominibacterium faecale</name>
    <dbReference type="NCBI Taxonomy" id="2839743"/>
    <lineage>
        <taxon>Bacteria</taxon>
        <taxon>Bacillati</taxon>
        <taxon>Bacillota</taxon>
        <taxon>Clostridia</taxon>
        <taxon>Peptostreptococcales</taxon>
        <taxon>Anaerovoracaceae</taxon>
        <taxon>Hominibacterium</taxon>
    </lineage>
</organism>
<accession>A0A9J6QU40</accession>
<evidence type="ECO:0000256" key="2">
    <source>
        <dbReference type="SAM" id="MobiDB-lite"/>
    </source>
</evidence>
<feature type="domain" description="Phage tail tape measure protein" evidence="4">
    <location>
        <begin position="255"/>
        <end position="448"/>
    </location>
</feature>
<evidence type="ECO:0000313" key="5">
    <source>
        <dbReference type="EMBL" id="MCU7379709.1"/>
    </source>
</evidence>
<keyword evidence="1" id="KW-0175">Coiled coil</keyword>
<proteinExistence type="predicted"/>
<protein>
    <submittedName>
        <fullName evidence="5">Phage tail tape measure protein</fullName>
    </submittedName>
</protein>
<comment type="caution">
    <text evidence="5">The sequence shown here is derived from an EMBL/GenBank/DDBJ whole genome shotgun (WGS) entry which is preliminary data.</text>
</comment>
<evidence type="ECO:0000259" key="4">
    <source>
        <dbReference type="Pfam" id="PF10145"/>
    </source>
</evidence>
<sequence length="1683" mass="182345">MPAKEPITTKFKVDISDLKRGITEANNTIKKANAEFNAATAGMDDWANSADGVKAKLKQLDSVLNAQRKKLENYKEQFERLQQAEKANAKRVDELRTKYQQAAQQFGKNSKEAQQYKTALNAVEKEQIANAKAADKAEITMLNQVATVGKVEKQIRQYDSTLKQLDQSADQSQKSLKNLSKSVKNTSDGFTTMRGTIATAFGSLVADKISGFIGEVKSSLLDTEESLDKFQAATGTSAAAMGEFKEQILDLYKNNYGESIDDVAESMARVKQVTNETDPSKLQEMTKYAIDLRDTFGSDFDESIRGINNLMYQYGISAEEAFDLFAKGSQVGLDYTDELGDNVAEYSGNFKQAGYSAEEYFQLLENGTSNGAYNLDKVNDAINEATNKLADGSVEKNLAVYSKGTQDLFKSWQKGGATQKDVIDSIVDDINTCENEQKALTMAATLFGTMGEDSNLDFIKSLTSVGDTFSDVKGTMEDVDQVRWDNTKSQMVSIGRSLMVDVVQPLLNTGVPALNDFGGWFKAHIPEIISLLAGIGTALLVFKIGSMPLDEITGKVGTLKKEIKSLWKTLTKSPMLILASLIAAAGVALVTYAIATNKATSKTREQKKAVDELVKAYKDEKKSREDSLTSAQAESGAAEELTDKITELAKKTNKTAAEKKLLAGYVDQLNSIMPDLALKYDEENDKLSKNTENLYANIEAMRANAEAKAAQELVADALEGRIKAEKKLADVQAEREVIQGKIADVENRLANMTDGEYSSTVGESARKELSDLNDELEVTSETIEEYTGVIKGYDDEINSYEKTAKKALDWSAQVESMQGFITEAKKSGVQVSDSLAKGILEGQYGVVKSVDEVGKLAKFEKAAKKAEVDGVAIPKNLADGIKSGDVSTKAAVERLNDLATFDEAAKKAGMDGTKVSENLRSGIANGSISVSNAVNGIKTGVAQQLDSMTQKFAETGQEIPPAVSNGILSGQYVIPTSVDNMKKLISFNDMVTKAGLEGTKIPPSLAQGISTGTIPVQTAFDQLNNLAKFDEAVKNAGADGKDIVNKLRSSITSEEGSVSKAVAKLNKAMDNETKKQPPKMKKQYKKAASEGASGLSSQKSKFKGASKGLGTAAKTGADTTLKGLPKIGTRRTNELAATILKSKGKVNANSRVIGKGSTDSVKSGSSGASSVGSGIISGILSGIASKAKELFSSLRSLAKNALDAAKSALGIHSPSIAFRNQVGRQIVAGIVVGMRDSEGTLLSTMKSIMGSVLNSAKLVTNGQFSTAGAKAAEQFSTAIQSKLSTLSDKMSYTVETKLARYDTEITKSENELARREKYEEKLKSLKASNKYKKASKKQRKKMLKDLKKQYKDVAGHSKKYYQDIVTDWKNRQEAHKTATDKALSEFNDVMSKFGSQAEQLVSDTINGITETYQSKWDNLVSLQDTMVQKLQGFGDLFTVSGAGVMTVNDIKSQTDQIKAYMERLQSIKGLVSDELFAQIATYDVDQGKAFIDQLLAMSQDELKAYNDAYTEKLNLSEKLTEELYKSDFDKISSGYKDAITQAFAGLPAQLEIIAKQCMQGFASGLTEDTNYLSRAVQDVANEIIKQFKNELQINSPSKVFATLGGFSAEGYGEGFIQHMKDLKSNLVASVPMQSIARAGGVVNHQNSQTVNQTFNQYNSSPKALSRLEIYRQTKNALAFSKGV</sequence>
<dbReference type="RefSeq" id="WP_269478610.1">
    <property type="nucleotide sequence ID" value="NZ_JAOSHN010000006.1"/>
</dbReference>
<name>A0A9J6QU40_9FIRM</name>
<feature type="region of interest" description="Disordered" evidence="2">
    <location>
        <begin position="1068"/>
        <end position="1109"/>
    </location>
</feature>
<reference evidence="5" key="1">
    <citation type="submission" date="2022-09" db="EMBL/GenBank/DDBJ databases">
        <title>Culturomic study of gut microbiota in children with autism spectrum disorder.</title>
        <authorList>
            <person name="Efimov B.A."/>
            <person name="Chaplin A.V."/>
            <person name="Sokolova S.R."/>
            <person name="Pikina A.P."/>
            <person name="Korzhanova M."/>
            <person name="Belova V."/>
            <person name="Korostin D."/>
        </authorList>
    </citation>
    <scope>NUCLEOTIDE SEQUENCE</scope>
    <source>
        <strain evidence="5">ASD5510</strain>
    </source>
</reference>